<keyword evidence="1" id="KW-1133">Transmembrane helix</keyword>
<organism evidence="3 4">
    <name type="scientific">Paraburkholderia dipogonis</name>
    <dbReference type="NCBI Taxonomy" id="1211383"/>
    <lineage>
        <taxon>Bacteria</taxon>
        <taxon>Pseudomonadati</taxon>
        <taxon>Pseudomonadota</taxon>
        <taxon>Betaproteobacteria</taxon>
        <taxon>Burkholderiales</taxon>
        <taxon>Burkholderiaceae</taxon>
        <taxon>Paraburkholderia</taxon>
    </lineage>
</organism>
<dbReference type="RefSeq" id="WP_134465872.1">
    <property type="nucleotide sequence ID" value="NZ_JBHMFL010000022.1"/>
</dbReference>
<dbReference type="AlphaFoldDB" id="A0A4Y8MIZ5"/>
<dbReference type="GeneID" id="97309383"/>
<dbReference type="InterPro" id="IPR041208">
    <property type="entry name" value="Cap15"/>
</dbReference>
<keyword evidence="1" id="KW-0472">Membrane</keyword>
<comment type="caution">
    <text evidence="3">The sequence shown here is derived from an EMBL/GenBank/DDBJ whole genome shotgun (WGS) entry which is preliminary data.</text>
</comment>
<reference evidence="3 4" key="1">
    <citation type="submission" date="2019-03" db="EMBL/GenBank/DDBJ databases">
        <title>Complete Genome Sequence of Paraburkholderia dipogonis ICMP 19430T, a Nitrogen-fixing Symbiont of the South African Invasive Legume Dipogon lignosus in New Zealand.</title>
        <authorList>
            <person name="De Meyer S.E."/>
        </authorList>
    </citation>
    <scope>NUCLEOTIDE SEQUENCE [LARGE SCALE GENOMIC DNA]</scope>
    <source>
        <strain evidence="3 4">ICMP 19430</strain>
    </source>
</reference>
<feature type="domain" description="CD-NTase-associated protein 15" evidence="2">
    <location>
        <begin position="79"/>
        <end position="198"/>
    </location>
</feature>
<proteinExistence type="predicted"/>
<feature type="transmembrane region" description="Helical" evidence="1">
    <location>
        <begin position="44"/>
        <end position="64"/>
    </location>
</feature>
<feature type="transmembrane region" description="Helical" evidence="1">
    <location>
        <begin position="12"/>
        <end position="32"/>
    </location>
</feature>
<accession>A0A4Y8MIZ5</accession>
<protein>
    <recommendedName>
        <fullName evidence="2">CD-NTase-associated protein 15 domain-containing protein</fullName>
    </recommendedName>
</protein>
<keyword evidence="1" id="KW-0812">Transmembrane</keyword>
<dbReference type="Proteomes" id="UP000297385">
    <property type="component" value="Unassembled WGS sequence"/>
</dbReference>
<name>A0A4Y8MIZ5_9BURK</name>
<dbReference type="Pfam" id="PF18153">
    <property type="entry name" value="Cap15_CD_rec"/>
    <property type="match status" value="1"/>
</dbReference>
<evidence type="ECO:0000313" key="3">
    <source>
        <dbReference type="EMBL" id="TFE37343.1"/>
    </source>
</evidence>
<sequence>MISLVPLNRLLVAVAVIYAATVCIISGLIWMHSDEASLLTGWRVALGGATLLNILLVTLLRFAWKPIWQRVAILNKVLFPNLNGTWNMEIHWHNPVQGQQGVVKAKAVIKQTLTSMSMEVVSPGSDSETLIAHPKKDPESGRPQLFYVYRVVPKNKNLNSENEYRGSALLKFSDAGQGELSGNYFTDRLTKGHFSLTRAGSR</sequence>
<evidence type="ECO:0000256" key="1">
    <source>
        <dbReference type="SAM" id="Phobius"/>
    </source>
</evidence>
<gene>
    <name evidence="3" type="ORF">E2553_38285</name>
</gene>
<evidence type="ECO:0000313" key="4">
    <source>
        <dbReference type="Proteomes" id="UP000297385"/>
    </source>
</evidence>
<dbReference type="EMBL" id="SNVI01000005">
    <property type="protein sequence ID" value="TFE37343.1"/>
    <property type="molecule type" value="Genomic_DNA"/>
</dbReference>
<evidence type="ECO:0000259" key="2">
    <source>
        <dbReference type="Pfam" id="PF18153"/>
    </source>
</evidence>